<keyword evidence="2" id="KW-1185">Reference proteome</keyword>
<comment type="caution">
    <text evidence="1">The sequence shown here is derived from an EMBL/GenBank/DDBJ whole genome shotgun (WGS) entry which is preliminary data.</text>
</comment>
<name>R4X8B3_TAPDE</name>
<protein>
    <submittedName>
        <fullName evidence="1">Uncharacterized protein</fullName>
    </submittedName>
</protein>
<gene>
    <name evidence="1" type="ORF">TAPDE_001349</name>
</gene>
<dbReference type="Proteomes" id="UP000013776">
    <property type="component" value="Unassembled WGS sequence"/>
</dbReference>
<proteinExistence type="predicted"/>
<evidence type="ECO:0000313" key="2">
    <source>
        <dbReference type="Proteomes" id="UP000013776"/>
    </source>
</evidence>
<dbReference type="EMBL" id="CAHR02000043">
    <property type="protein sequence ID" value="CCG81512.1"/>
    <property type="molecule type" value="Genomic_DNA"/>
</dbReference>
<sequence>MGITVKVPCGADYTRIFTKTRRDDLYTVVVELVELIQSTDNQSLADLLRESKNASSAMVYHIYLVVPVPELDKGR</sequence>
<accession>R4X8B3</accession>
<dbReference type="VEuPathDB" id="FungiDB:TAPDE_001349"/>
<organism evidence="1 2">
    <name type="scientific">Taphrina deformans (strain PYCC 5710 / ATCC 11124 / CBS 356.35 / IMI 108563 / JCM 9778 / NBRC 8474)</name>
    <name type="common">Peach leaf curl fungus</name>
    <name type="synonym">Lalaria deformans</name>
    <dbReference type="NCBI Taxonomy" id="1097556"/>
    <lineage>
        <taxon>Eukaryota</taxon>
        <taxon>Fungi</taxon>
        <taxon>Dikarya</taxon>
        <taxon>Ascomycota</taxon>
        <taxon>Taphrinomycotina</taxon>
        <taxon>Taphrinomycetes</taxon>
        <taxon>Taphrinales</taxon>
        <taxon>Taphrinaceae</taxon>
        <taxon>Taphrina</taxon>
    </lineage>
</organism>
<evidence type="ECO:0000313" key="1">
    <source>
        <dbReference type="EMBL" id="CCG81512.1"/>
    </source>
</evidence>
<dbReference type="AlphaFoldDB" id="R4X8B3"/>
<reference evidence="1 2" key="1">
    <citation type="journal article" date="2013" name="MBio">
        <title>Genome sequencing of the plant pathogen Taphrina deformans, the causal agent of peach leaf curl.</title>
        <authorList>
            <person name="Cisse O.H."/>
            <person name="Almeida J.M.G.C.F."/>
            <person name="Fonseca A."/>
            <person name="Kumar A.A."/>
            <person name="Salojaervi J."/>
            <person name="Overmyer K."/>
            <person name="Hauser P.M."/>
            <person name="Pagni M."/>
        </authorList>
    </citation>
    <scope>NUCLEOTIDE SEQUENCE [LARGE SCALE GENOMIC DNA]</scope>
    <source>
        <strain evidence="2">PYCC 5710 / ATCC 11124 / CBS 356.35 / IMI 108563 / JCM 9778 / NBRC 8474</strain>
    </source>
</reference>